<gene>
    <name evidence="4" type="ORF">DEH84_14440</name>
</gene>
<feature type="domain" description="Glycosyltransferase subfamily 4-like N-terminal" evidence="3">
    <location>
        <begin position="19"/>
        <end position="172"/>
    </location>
</feature>
<organism evidence="4 5">
    <name type="scientific">Aquabacterium olei</name>
    <dbReference type="NCBI Taxonomy" id="1296669"/>
    <lineage>
        <taxon>Bacteria</taxon>
        <taxon>Pseudomonadati</taxon>
        <taxon>Pseudomonadota</taxon>
        <taxon>Betaproteobacteria</taxon>
        <taxon>Burkholderiales</taxon>
        <taxon>Aquabacterium</taxon>
    </lineage>
</organism>
<keyword evidence="1 4" id="KW-0808">Transferase</keyword>
<dbReference type="InterPro" id="IPR001296">
    <property type="entry name" value="Glyco_trans_1"/>
</dbReference>
<dbReference type="EMBL" id="CP029210">
    <property type="protein sequence ID" value="AWI54489.1"/>
    <property type="molecule type" value="Genomic_DNA"/>
</dbReference>
<keyword evidence="5" id="KW-1185">Reference proteome</keyword>
<protein>
    <submittedName>
        <fullName evidence="4">Glycosyltransferase family 1 protein</fullName>
    </submittedName>
</protein>
<evidence type="ECO:0000313" key="5">
    <source>
        <dbReference type="Proteomes" id="UP000244892"/>
    </source>
</evidence>
<evidence type="ECO:0000256" key="1">
    <source>
        <dbReference type="ARBA" id="ARBA00022679"/>
    </source>
</evidence>
<name>A0A2U8FTV5_9BURK</name>
<dbReference type="RefSeq" id="WP_109037483.1">
    <property type="nucleotide sequence ID" value="NZ_CP029210.1"/>
</dbReference>
<dbReference type="Pfam" id="PF13439">
    <property type="entry name" value="Glyco_transf_4"/>
    <property type="match status" value="1"/>
</dbReference>
<dbReference type="PANTHER" id="PTHR46401">
    <property type="entry name" value="GLYCOSYLTRANSFERASE WBBK-RELATED"/>
    <property type="match status" value="1"/>
</dbReference>
<dbReference type="AlphaFoldDB" id="A0A2U8FTV5"/>
<dbReference type="InterPro" id="IPR028098">
    <property type="entry name" value="Glyco_trans_4-like_N"/>
</dbReference>
<dbReference type="GO" id="GO:0016757">
    <property type="term" value="F:glycosyltransferase activity"/>
    <property type="evidence" value="ECO:0007669"/>
    <property type="project" value="InterPro"/>
</dbReference>
<dbReference type="GO" id="GO:0009103">
    <property type="term" value="P:lipopolysaccharide biosynthetic process"/>
    <property type="evidence" value="ECO:0007669"/>
    <property type="project" value="TreeGrafter"/>
</dbReference>
<dbReference type="PANTHER" id="PTHR46401:SF2">
    <property type="entry name" value="GLYCOSYLTRANSFERASE WBBK-RELATED"/>
    <property type="match status" value="1"/>
</dbReference>
<dbReference type="Proteomes" id="UP000244892">
    <property type="component" value="Chromosome"/>
</dbReference>
<reference evidence="4 5" key="1">
    <citation type="submission" date="2018-05" db="EMBL/GenBank/DDBJ databases">
        <title>complete genome sequence of Aquabacterium olei NBRC 110486.</title>
        <authorList>
            <person name="Tang B."/>
            <person name="Chang J."/>
            <person name="Zhang L."/>
            <person name="Yang H."/>
        </authorList>
    </citation>
    <scope>NUCLEOTIDE SEQUENCE [LARGE SCALE GENOMIC DNA]</scope>
    <source>
        <strain evidence="4 5">NBRC 110486</strain>
    </source>
</reference>
<evidence type="ECO:0000313" key="4">
    <source>
        <dbReference type="EMBL" id="AWI54489.1"/>
    </source>
</evidence>
<proteinExistence type="predicted"/>
<evidence type="ECO:0000259" key="3">
    <source>
        <dbReference type="Pfam" id="PF13439"/>
    </source>
</evidence>
<dbReference type="SUPFAM" id="SSF53756">
    <property type="entry name" value="UDP-Glycosyltransferase/glycogen phosphorylase"/>
    <property type="match status" value="1"/>
</dbReference>
<dbReference type="OrthoDB" id="433681at2"/>
<evidence type="ECO:0000259" key="2">
    <source>
        <dbReference type="Pfam" id="PF00534"/>
    </source>
</evidence>
<dbReference type="Gene3D" id="3.40.50.2000">
    <property type="entry name" value="Glycogen Phosphorylase B"/>
    <property type="match status" value="2"/>
</dbReference>
<dbReference type="KEGG" id="aon:DEH84_14440"/>
<feature type="domain" description="Glycosyl transferase family 1" evidence="2">
    <location>
        <begin position="198"/>
        <end position="319"/>
    </location>
</feature>
<dbReference type="Pfam" id="PF00534">
    <property type="entry name" value="Glycos_transf_1"/>
    <property type="match status" value="1"/>
</dbReference>
<sequence>MRIAIFTHPPFMNSQSMPRFARMLEEAYTARGHTVSLHSAVPVMRRWITHPKLAKWAGYVDQYLLFPRAFRKTLRTLPPDTLFVFCDQALGPWCPLVADRPHVVHAHDLLALRSALGDIPENPTSATGKAYQRYIRQGFQQARRFIAISRRTQDDLIRFAGIPRERISVVYNDLNHRFAPMPDGEARAVLTRANLPADKGSMLLHVGGGQWYKNRVGIVSLYAAYARRCAQAGTAPLPLLMVGPPPSGAALQAALASVPAGAHVIFRQGLDQPTLVAAYTQAAAFLFPSLAEGFGWPIVEAQACGTLTLTTDEAPMSEVGGPSAFYVPRLPYGASVGPWAETAAETLIGMLALSGAEREHRVQQAQAWASQFNTGAAIEGYLGVYMDVLREAGYRDNAVSPDGAIKPC</sequence>
<accession>A0A2U8FTV5</accession>